<evidence type="ECO:0000313" key="2">
    <source>
        <dbReference type="Proteomes" id="UP000319449"/>
    </source>
</evidence>
<comment type="caution">
    <text evidence="1">The sequence shown here is derived from an EMBL/GenBank/DDBJ whole genome shotgun (WGS) entry which is preliminary data.</text>
</comment>
<reference evidence="1 2" key="1">
    <citation type="submission" date="2019-07" db="EMBL/GenBank/DDBJ databases">
        <title>Genomic Encyclopedia of Archaeal and Bacterial Type Strains, Phase II (KMG-II): from individual species to whole genera.</title>
        <authorList>
            <person name="Goeker M."/>
        </authorList>
    </citation>
    <scope>NUCLEOTIDE SEQUENCE [LARGE SCALE GENOMIC DNA]</scope>
    <source>
        <strain evidence="1 2">ATCC BAA-1139</strain>
    </source>
</reference>
<dbReference type="RefSeq" id="WP_145023142.1">
    <property type="nucleotide sequence ID" value="NZ_VLLN01000014.1"/>
</dbReference>
<dbReference type="OrthoDB" id="9149790at2"/>
<name>A0A562VLH4_9BACT</name>
<dbReference type="Proteomes" id="UP000319449">
    <property type="component" value="Unassembled WGS sequence"/>
</dbReference>
<dbReference type="AlphaFoldDB" id="A0A562VLH4"/>
<gene>
    <name evidence="1" type="ORF">JN12_02453</name>
</gene>
<protein>
    <submittedName>
        <fullName evidence="1">ThiF family protein</fullName>
    </submittedName>
</protein>
<dbReference type="Gene3D" id="3.40.50.720">
    <property type="entry name" value="NAD(P)-binding Rossmann-like Domain"/>
    <property type="match status" value="1"/>
</dbReference>
<dbReference type="InterPro" id="IPR035985">
    <property type="entry name" value="Ubiquitin-activating_enz"/>
</dbReference>
<dbReference type="SUPFAM" id="SSF69572">
    <property type="entry name" value="Activating enzymes of the ubiquitin-like proteins"/>
    <property type="match status" value="1"/>
</dbReference>
<accession>A0A562VLH4</accession>
<evidence type="ECO:0000313" key="1">
    <source>
        <dbReference type="EMBL" id="TWJ18816.1"/>
    </source>
</evidence>
<keyword evidence="2" id="KW-1185">Reference proteome</keyword>
<organism evidence="1 2">
    <name type="scientific">Geobacter argillaceus</name>
    <dbReference type="NCBI Taxonomy" id="345631"/>
    <lineage>
        <taxon>Bacteria</taxon>
        <taxon>Pseudomonadati</taxon>
        <taxon>Thermodesulfobacteriota</taxon>
        <taxon>Desulfuromonadia</taxon>
        <taxon>Geobacterales</taxon>
        <taxon>Geobacteraceae</taxon>
        <taxon>Geobacter</taxon>
    </lineage>
</organism>
<dbReference type="GO" id="GO:0008641">
    <property type="term" value="F:ubiquitin-like modifier activating enzyme activity"/>
    <property type="evidence" value="ECO:0007669"/>
    <property type="project" value="InterPro"/>
</dbReference>
<sequence length="493" mass="54478">MMNDAQSKNKMAFTSAIGNPNLIAKLQGARIGIWTGEGVSQSGLLLIEALGEVLGRLWPVVDVEGSYSDLFITTADRAARSGMQTHYYQKKWEPPYDFILSIGTDFPSGNGPGLRIGAAGWTAMAGSEAYVGEEDNPVGPAAAAAVAAIEVFKAIFAVELGDRIIPLPSEFRWNLWTYGNCDFSPGVRSLNFDDLHVFGVGAVTHSMLWLLERWPSEVSGSIHLIDHDNYDHSNGQRYVGMVAEDDKVQKTDSVAAKLQSRHINLSIQKHHEDMNRFFQNKRPDCNVRLAVVGVDSTEHRRHLALKLPLRVVNMWTDGDRVGAARFGFSDDWPCLFCAYPENTKVELDETGQISRETGLPAAKVRELLFSGAGLNPDEVRRICDSRQIDFNLDMIGKPLRSIRGNLCATGRIPVGEGNKEVDVPFVFSSLLSGIGGFVELLHEIWGSSSDPYHWQLRIFAYPAPGNQTTRKADKACYLCSDKGVIDILKQKYS</sequence>
<proteinExistence type="predicted"/>
<dbReference type="EMBL" id="VLLN01000014">
    <property type="protein sequence ID" value="TWJ18816.1"/>
    <property type="molecule type" value="Genomic_DNA"/>
</dbReference>